<gene>
    <name evidence="1" type="ORF">NK6_8020</name>
</gene>
<dbReference type="EMBL" id="AP014685">
    <property type="protein sequence ID" value="BAR61170.1"/>
    <property type="molecule type" value="Genomic_DNA"/>
</dbReference>
<sequence length="52" mass="6026">MLIRSYLDKIGQHFVAVFRCKWQRQPRKNHRSARGKLCVPLNDATSNALDDA</sequence>
<evidence type="ECO:0000313" key="1">
    <source>
        <dbReference type="EMBL" id="BAR61170.1"/>
    </source>
</evidence>
<reference evidence="1 2" key="1">
    <citation type="submission" date="2014-11" db="EMBL/GenBank/DDBJ databases">
        <title>Symbiosis island explosion on the genome of extra-slow-growing strains of soybean bradyrhizobia with massive insertion sequences.</title>
        <authorList>
            <person name="Iida T."/>
            <person name="Minamisawa K."/>
        </authorList>
    </citation>
    <scope>NUCLEOTIDE SEQUENCE [LARGE SCALE GENOMIC DNA]</scope>
    <source>
        <strain evidence="1 2">NK6</strain>
    </source>
</reference>
<protein>
    <submittedName>
        <fullName evidence="1">Uncharacterized protein</fullName>
    </submittedName>
</protein>
<organism evidence="1 2">
    <name type="scientific">Bradyrhizobium diazoefficiens</name>
    <dbReference type="NCBI Taxonomy" id="1355477"/>
    <lineage>
        <taxon>Bacteria</taxon>
        <taxon>Pseudomonadati</taxon>
        <taxon>Pseudomonadota</taxon>
        <taxon>Alphaproteobacteria</taxon>
        <taxon>Hyphomicrobiales</taxon>
        <taxon>Nitrobacteraceae</taxon>
        <taxon>Bradyrhizobium</taxon>
    </lineage>
</organism>
<proteinExistence type="predicted"/>
<dbReference type="Proteomes" id="UP000063308">
    <property type="component" value="Chromosome"/>
</dbReference>
<evidence type="ECO:0000313" key="2">
    <source>
        <dbReference type="Proteomes" id="UP000063308"/>
    </source>
</evidence>
<dbReference type="AlphaFoldDB" id="A0A0E3VWM5"/>
<name>A0A0E3VWM5_9BRAD</name>
<accession>A0A0E3VWM5</accession>